<comment type="caution">
    <text evidence="2">The sequence shown here is derived from an EMBL/GenBank/DDBJ whole genome shotgun (WGS) entry which is preliminary data.</text>
</comment>
<keyword evidence="3" id="KW-1185">Reference proteome</keyword>
<name>A0A512NI88_9HYPH</name>
<dbReference type="EMBL" id="BKAJ01000107">
    <property type="protein sequence ID" value="GEP58667.1"/>
    <property type="molecule type" value="Genomic_DNA"/>
</dbReference>
<keyword evidence="1" id="KW-0732">Signal</keyword>
<organism evidence="2 3">
    <name type="scientific">Reyranella soli</name>
    <dbReference type="NCBI Taxonomy" id="1230389"/>
    <lineage>
        <taxon>Bacteria</taxon>
        <taxon>Pseudomonadati</taxon>
        <taxon>Pseudomonadota</taxon>
        <taxon>Alphaproteobacteria</taxon>
        <taxon>Hyphomicrobiales</taxon>
        <taxon>Reyranellaceae</taxon>
        <taxon>Reyranella</taxon>
    </lineage>
</organism>
<accession>A0A512NI88</accession>
<feature type="signal peptide" evidence="1">
    <location>
        <begin position="1"/>
        <end position="27"/>
    </location>
</feature>
<sequence>MARHPPRHSILAMTSAALMVPAAAAHAETITFEDSRAGGPPAGWTCGSTGGGTPKWTVAADAEAASGRYVLKQSGKAPFPWCVKQGTALADGIVEVKFKAIAGREDQAGGVVWRWKDGDNSYVARANALENNVSLYYTERGRRQTIKYVDAPVAANAWHTLRVEFTGTQIRVMLDGNSYIELNDSHIAGPGAVGVWTKADSVTAFDDFTYETKP</sequence>
<evidence type="ECO:0008006" key="4">
    <source>
        <dbReference type="Google" id="ProtNLM"/>
    </source>
</evidence>
<evidence type="ECO:0000313" key="3">
    <source>
        <dbReference type="Proteomes" id="UP000321058"/>
    </source>
</evidence>
<dbReference type="Gene3D" id="2.60.120.560">
    <property type="entry name" value="Exo-inulinase, domain 1"/>
    <property type="match status" value="1"/>
</dbReference>
<protein>
    <recommendedName>
        <fullName evidence="4">3-keto-disaccharide hydrolase domain-containing protein</fullName>
    </recommendedName>
</protein>
<proteinExistence type="predicted"/>
<dbReference type="AlphaFoldDB" id="A0A512NI88"/>
<evidence type="ECO:0000256" key="1">
    <source>
        <dbReference type="SAM" id="SignalP"/>
    </source>
</evidence>
<feature type="chain" id="PRO_5022129075" description="3-keto-disaccharide hydrolase domain-containing protein" evidence="1">
    <location>
        <begin position="28"/>
        <end position="214"/>
    </location>
</feature>
<reference evidence="2 3" key="1">
    <citation type="submission" date="2019-07" db="EMBL/GenBank/DDBJ databases">
        <title>Whole genome shotgun sequence of Reyranella soli NBRC 108950.</title>
        <authorList>
            <person name="Hosoyama A."/>
            <person name="Uohara A."/>
            <person name="Ohji S."/>
            <person name="Ichikawa N."/>
        </authorList>
    </citation>
    <scope>NUCLEOTIDE SEQUENCE [LARGE SCALE GENOMIC DNA]</scope>
    <source>
        <strain evidence="2 3">NBRC 108950</strain>
    </source>
</reference>
<dbReference type="SUPFAM" id="SSF49899">
    <property type="entry name" value="Concanavalin A-like lectins/glucanases"/>
    <property type="match status" value="1"/>
</dbReference>
<dbReference type="InterPro" id="IPR013320">
    <property type="entry name" value="ConA-like_dom_sf"/>
</dbReference>
<gene>
    <name evidence="2" type="ORF">RSO01_58330</name>
</gene>
<evidence type="ECO:0000313" key="2">
    <source>
        <dbReference type="EMBL" id="GEP58667.1"/>
    </source>
</evidence>
<dbReference type="Proteomes" id="UP000321058">
    <property type="component" value="Unassembled WGS sequence"/>
</dbReference>
<dbReference type="RefSeq" id="WP_246158895.1">
    <property type="nucleotide sequence ID" value="NZ_BKAJ01000107.1"/>
</dbReference>